<feature type="domain" description="CheW-like" evidence="14">
    <location>
        <begin position="538"/>
        <end position="673"/>
    </location>
</feature>
<evidence type="ECO:0000256" key="11">
    <source>
        <dbReference type="PROSITE-ProRule" id="PRU00110"/>
    </source>
</evidence>
<dbReference type="InterPro" id="IPR036890">
    <property type="entry name" value="HATPase_C_sf"/>
</dbReference>
<dbReference type="SMART" id="SM01231">
    <property type="entry name" value="H-kinase_dim"/>
    <property type="match status" value="1"/>
</dbReference>
<dbReference type="EMBL" id="JAAIUV010000004">
    <property type="protein sequence ID" value="NEX78073.1"/>
    <property type="molecule type" value="Genomic_DNA"/>
</dbReference>
<accession>A0A6B3TMF7</accession>
<dbReference type="PANTHER" id="PTHR43395:SF1">
    <property type="entry name" value="CHEMOTAXIS PROTEIN CHEA"/>
    <property type="match status" value="1"/>
</dbReference>
<dbReference type="InterPro" id="IPR003594">
    <property type="entry name" value="HATPase_dom"/>
</dbReference>
<feature type="compositionally biased region" description="Basic and acidic residues" evidence="12">
    <location>
        <begin position="268"/>
        <end position="284"/>
    </location>
</feature>
<evidence type="ECO:0000313" key="17">
    <source>
        <dbReference type="Proteomes" id="UP000481621"/>
    </source>
</evidence>
<dbReference type="InterPro" id="IPR037006">
    <property type="entry name" value="CheA-like_homodim_sf"/>
</dbReference>
<evidence type="ECO:0000256" key="4">
    <source>
        <dbReference type="ARBA" id="ARBA00022500"/>
    </source>
</evidence>
<proteinExistence type="predicted"/>
<dbReference type="SMART" id="SM00073">
    <property type="entry name" value="HPT"/>
    <property type="match status" value="1"/>
</dbReference>
<dbReference type="InterPro" id="IPR035891">
    <property type="entry name" value="CheY-binding_CheA"/>
</dbReference>
<dbReference type="PROSITE" id="PS50894">
    <property type="entry name" value="HPT"/>
    <property type="match status" value="1"/>
</dbReference>
<keyword evidence="7" id="KW-0547">Nucleotide-binding</keyword>
<sequence length="673" mass="75812">MDLNNYLELFIEESKEHVQAINDELLKLEIEPENIDIVNEIFRSAHTLKGMAASMGFDDLASLTHEMENVLDMIRQSELRITEEIMNVVFTCVDLIAKMVDNIEQGGDGTEDVTEIVRKLQSIQNPSIIHDEERVSAQNEAATTKELVIDEFQRSIIQEARKLGNHVYEVYVKLDERCVMKSVRAYMVFQAAEDLGEIIQTDPPVEQIEEDQFGDSFTLLLLSHHDRLKIEAQLTNISEVKAVIVTEKTEQELGNTDKQNHLNPNVTDKPRKGKENQKASETKKKPVTKSIRVDIEKLDRLMNLFSELIIDRGRLEQIARKSQIPDLIETVEHMTRISTDLQGLVLNMRMVPVEQVFNRFPRMVRDLAKDLNKKVQLVVEGAETELDRTVIDEIGDPLVHLLRNALDHGLESTDERIANNKPEEGRILLKAYHSGNHVFIEVVDDGKGINREKVLKKAIERGVISEEESYSLSDQQVYSLIFSSGFSTADKISDISGRGVGLDVVKTKIESLGGTITIDSTPEQGSAFRIQLPLSLSIIYSMLVKVAEEIYAIPFNSIVEITTNSDNEVYTLHGQKVIQFRGQVVPLIELKEVFQVPQVESPKVNQPLYIVIVRKGDQTIGLVTDTVLGQQEIVLKPLGRYLNQLQGISGATILGNGEVALIIDTNQFFNEKG</sequence>
<dbReference type="SMART" id="SM00387">
    <property type="entry name" value="HATPase_c"/>
    <property type="match status" value="1"/>
</dbReference>
<dbReference type="Gene3D" id="2.30.30.40">
    <property type="entry name" value="SH3 Domains"/>
    <property type="match status" value="1"/>
</dbReference>
<dbReference type="InterPro" id="IPR010808">
    <property type="entry name" value="CheA_P2-bd"/>
</dbReference>
<feature type="domain" description="HPt" evidence="15">
    <location>
        <begin position="1"/>
        <end position="103"/>
    </location>
</feature>
<reference evidence="16" key="1">
    <citation type="submission" date="2020-02" db="EMBL/GenBank/DDBJ databases">
        <title>Bacillus sedimentmangrovi sp. nov., isolated from sediment of the mangrove ecosystem.</title>
        <authorList>
            <person name="Liu G."/>
        </authorList>
    </citation>
    <scope>NUCLEOTIDE SEQUENCE [LARGE SCALE GENOMIC DNA]</scope>
    <source>
        <strain evidence="16">SgZ-7</strain>
    </source>
</reference>
<dbReference type="Proteomes" id="UP000481621">
    <property type="component" value="Unassembled WGS sequence"/>
</dbReference>
<dbReference type="CDD" id="cd00731">
    <property type="entry name" value="CheA_reg"/>
    <property type="match status" value="1"/>
</dbReference>
<dbReference type="PRINTS" id="PR00344">
    <property type="entry name" value="BCTRLSENSOR"/>
</dbReference>
<evidence type="ECO:0000259" key="14">
    <source>
        <dbReference type="PROSITE" id="PS50851"/>
    </source>
</evidence>
<dbReference type="SUPFAM" id="SSF47226">
    <property type="entry name" value="Histidine-containing phosphotransfer domain, HPT domain"/>
    <property type="match status" value="1"/>
</dbReference>
<organism evidence="16 17">
    <name type="scientific">Neobacillus thermocopriae</name>
    <dbReference type="NCBI Taxonomy" id="1215031"/>
    <lineage>
        <taxon>Bacteria</taxon>
        <taxon>Bacillati</taxon>
        <taxon>Bacillota</taxon>
        <taxon>Bacilli</taxon>
        <taxon>Bacillales</taxon>
        <taxon>Bacillaceae</taxon>
        <taxon>Neobacillus</taxon>
    </lineage>
</organism>
<dbReference type="Gene3D" id="1.20.120.160">
    <property type="entry name" value="HPT domain"/>
    <property type="match status" value="1"/>
</dbReference>
<evidence type="ECO:0000256" key="6">
    <source>
        <dbReference type="ARBA" id="ARBA00022679"/>
    </source>
</evidence>
<keyword evidence="8" id="KW-0418">Kinase</keyword>
<dbReference type="PROSITE" id="PS50109">
    <property type="entry name" value="HIS_KIN"/>
    <property type="match status" value="1"/>
</dbReference>
<dbReference type="CDD" id="cd00088">
    <property type="entry name" value="HPT"/>
    <property type="match status" value="1"/>
</dbReference>
<keyword evidence="17" id="KW-1185">Reference proteome</keyword>
<feature type="modified residue" description="Phosphohistidine" evidence="11">
    <location>
        <position position="46"/>
    </location>
</feature>
<evidence type="ECO:0000259" key="13">
    <source>
        <dbReference type="PROSITE" id="PS50109"/>
    </source>
</evidence>
<evidence type="ECO:0000256" key="1">
    <source>
        <dbReference type="ARBA" id="ARBA00000085"/>
    </source>
</evidence>
<dbReference type="Pfam" id="PF02518">
    <property type="entry name" value="HATPase_c"/>
    <property type="match status" value="1"/>
</dbReference>
<name>A0A6B3TMF7_9BACI</name>
<dbReference type="RefSeq" id="WP_163250593.1">
    <property type="nucleotide sequence ID" value="NZ_JAAIUV010000004.1"/>
</dbReference>
<dbReference type="InterPro" id="IPR004358">
    <property type="entry name" value="Sig_transdc_His_kin-like_C"/>
</dbReference>
<dbReference type="Pfam" id="PF07194">
    <property type="entry name" value="P2"/>
    <property type="match status" value="1"/>
</dbReference>
<dbReference type="GO" id="GO:0005737">
    <property type="term" value="C:cytoplasm"/>
    <property type="evidence" value="ECO:0007669"/>
    <property type="project" value="InterPro"/>
</dbReference>
<keyword evidence="9" id="KW-0067">ATP-binding</keyword>
<evidence type="ECO:0000256" key="7">
    <source>
        <dbReference type="ARBA" id="ARBA00022741"/>
    </source>
</evidence>
<evidence type="ECO:0000256" key="2">
    <source>
        <dbReference type="ARBA" id="ARBA00012438"/>
    </source>
</evidence>
<dbReference type="GO" id="GO:0006935">
    <property type="term" value="P:chemotaxis"/>
    <property type="evidence" value="ECO:0007669"/>
    <property type="project" value="UniProtKB-KW"/>
</dbReference>
<evidence type="ECO:0000256" key="12">
    <source>
        <dbReference type="SAM" id="MobiDB-lite"/>
    </source>
</evidence>
<dbReference type="InterPro" id="IPR051315">
    <property type="entry name" value="Bact_Chemotaxis_CheA"/>
</dbReference>
<protein>
    <recommendedName>
        <fullName evidence="3">Chemotaxis protein CheA</fullName>
        <ecNumber evidence="2">2.7.13.3</ecNumber>
    </recommendedName>
</protein>
<evidence type="ECO:0000259" key="15">
    <source>
        <dbReference type="PROSITE" id="PS50894"/>
    </source>
</evidence>
<dbReference type="SUPFAM" id="SSF47384">
    <property type="entry name" value="Homodimeric domain of signal transducing histidine kinase"/>
    <property type="match status" value="1"/>
</dbReference>
<keyword evidence="5 11" id="KW-0597">Phosphoprotein</keyword>
<dbReference type="GO" id="GO:0000155">
    <property type="term" value="F:phosphorelay sensor kinase activity"/>
    <property type="evidence" value="ECO:0007669"/>
    <property type="project" value="InterPro"/>
</dbReference>
<dbReference type="InterPro" id="IPR036061">
    <property type="entry name" value="CheW-like_dom_sf"/>
</dbReference>
<evidence type="ECO:0000256" key="10">
    <source>
        <dbReference type="ARBA" id="ARBA00023012"/>
    </source>
</evidence>
<dbReference type="InterPro" id="IPR036097">
    <property type="entry name" value="HisK_dim/P_sf"/>
</dbReference>
<dbReference type="Gene3D" id="3.30.565.10">
    <property type="entry name" value="Histidine kinase-like ATPase, C-terminal domain"/>
    <property type="match status" value="1"/>
</dbReference>
<dbReference type="InterPro" id="IPR036641">
    <property type="entry name" value="HPT_dom_sf"/>
</dbReference>
<dbReference type="PROSITE" id="PS50851">
    <property type="entry name" value="CHEW"/>
    <property type="match status" value="1"/>
</dbReference>
<dbReference type="InterPro" id="IPR004105">
    <property type="entry name" value="CheA-like_dim"/>
</dbReference>
<comment type="catalytic activity">
    <reaction evidence="1">
        <text>ATP + protein L-histidine = ADP + protein N-phospho-L-histidine.</text>
        <dbReference type="EC" id="2.7.13.3"/>
    </reaction>
</comment>
<dbReference type="GO" id="GO:0005524">
    <property type="term" value="F:ATP binding"/>
    <property type="evidence" value="ECO:0007669"/>
    <property type="project" value="UniProtKB-KW"/>
</dbReference>
<evidence type="ECO:0000256" key="8">
    <source>
        <dbReference type="ARBA" id="ARBA00022777"/>
    </source>
</evidence>
<comment type="caution">
    <text evidence="16">The sequence shown here is derived from an EMBL/GenBank/DDBJ whole genome shotgun (WGS) entry which is preliminary data.</text>
</comment>
<dbReference type="SUPFAM" id="SSF55052">
    <property type="entry name" value="CheY-binding domain of CheA"/>
    <property type="match status" value="1"/>
</dbReference>
<dbReference type="AlphaFoldDB" id="A0A6B3TMF7"/>
<feature type="compositionally biased region" description="Polar residues" evidence="12">
    <location>
        <begin position="252"/>
        <end position="266"/>
    </location>
</feature>
<feature type="region of interest" description="Disordered" evidence="12">
    <location>
        <begin position="252"/>
        <end position="286"/>
    </location>
</feature>
<dbReference type="SUPFAM" id="SSF55874">
    <property type="entry name" value="ATPase domain of HSP90 chaperone/DNA topoisomerase II/histidine kinase"/>
    <property type="match status" value="1"/>
</dbReference>
<dbReference type="InterPro" id="IPR002545">
    <property type="entry name" value="CheW-lke_dom"/>
</dbReference>
<evidence type="ECO:0000256" key="3">
    <source>
        <dbReference type="ARBA" id="ARBA00021495"/>
    </source>
</evidence>
<dbReference type="Pfam" id="PF01584">
    <property type="entry name" value="CheW"/>
    <property type="match status" value="1"/>
</dbReference>
<dbReference type="InterPro" id="IPR008207">
    <property type="entry name" value="Sig_transdc_His_kin_Hpt_dom"/>
</dbReference>
<dbReference type="PANTHER" id="PTHR43395">
    <property type="entry name" value="SENSOR HISTIDINE KINASE CHEA"/>
    <property type="match status" value="1"/>
</dbReference>
<dbReference type="Pfam" id="PF02895">
    <property type="entry name" value="H-kinase_dim"/>
    <property type="match status" value="1"/>
</dbReference>
<gene>
    <name evidence="16" type="ORF">G4Z05_04110</name>
</gene>
<dbReference type="Gene3D" id="3.30.70.1110">
    <property type="entry name" value="Histidine kinase CheA-like, P2 response regulator-binding domain"/>
    <property type="match status" value="1"/>
</dbReference>
<evidence type="ECO:0000256" key="9">
    <source>
        <dbReference type="ARBA" id="ARBA00022840"/>
    </source>
</evidence>
<dbReference type="SUPFAM" id="SSF50341">
    <property type="entry name" value="CheW-like"/>
    <property type="match status" value="1"/>
</dbReference>
<dbReference type="Pfam" id="PF01627">
    <property type="entry name" value="Hpt"/>
    <property type="match status" value="1"/>
</dbReference>
<dbReference type="FunFam" id="3.30.565.10:FF:000016">
    <property type="entry name" value="Chemotaxis protein CheA, putative"/>
    <property type="match status" value="1"/>
</dbReference>
<dbReference type="InterPro" id="IPR037052">
    <property type="entry name" value="CheA-like_P2_sf"/>
</dbReference>
<dbReference type="CDD" id="cd16916">
    <property type="entry name" value="HATPase_CheA-like"/>
    <property type="match status" value="1"/>
</dbReference>
<keyword evidence="6" id="KW-0808">Transferase</keyword>
<dbReference type="InterPro" id="IPR005467">
    <property type="entry name" value="His_kinase_dom"/>
</dbReference>
<evidence type="ECO:0000256" key="5">
    <source>
        <dbReference type="ARBA" id="ARBA00022553"/>
    </source>
</evidence>
<dbReference type="Gene3D" id="1.10.287.560">
    <property type="entry name" value="Histidine kinase CheA-like, homodimeric domain"/>
    <property type="match status" value="1"/>
</dbReference>
<keyword evidence="4" id="KW-0145">Chemotaxis</keyword>
<evidence type="ECO:0000313" key="16">
    <source>
        <dbReference type="EMBL" id="NEX78073.1"/>
    </source>
</evidence>
<dbReference type="EC" id="2.7.13.3" evidence="2"/>
<keyword evidence="10" id="KW-0902">Two-component regulatory system</keyword>
<dbReference type="SMART" id="SM00260">
    <property type="entry name" value="CheW"/>
    <property type="match status" value="1"/>
</dbReference>
<feature type="domain" description="Histidine kinase" evidence="13">
    <location>
        <begin position="286"/>
        <end position="536"/>
    </location>
</feature>